<organism evidence="1 2">
    <name type="scientific">Aureobasidium mustum</name>
    <dbReference type="NCBI Taxonomy" id="2773714"/>
    <lineage>
        <taxon>Eukaryota</taxon>
        <taxon>Fungi</taxon>
        <taxon>Dikarya</taxon>
        <taxon>Ascomycota</taxon>
        <taxon>Pezizomycotina</taxon>
        <taxon>Dothideomycetes</taxon>
        <taxon>Dothideomycetidae</taxon>
        <taxon>Dothideales</taxon>
        <taxon>Saccotheciaceae</taxon>
        <taxon>Aureobasidium</taxon>
    </lineage>
</organism>
<keyword evidence="2" id="KW-1185">Reference proteome</keyword>
<name>A0A9N8JWY7_9PEZI</name>
<evidence type="ECO:0008006" key="3">
    <source>
        <dbReference type="Google" id="ProtNLM"/>
    </source>
</evidence>
<accession>A0A9N8JWY7</accession>
<dbReference type="AlphaFoldDB" id="A0A9N8JWY7"/>
<evidence type="ECO:0000313" key="1">
    <source>
        <dbReference type="EMBL" id="CAD0094838.1"/>
    </source>
</evidence>
<protein>
    <recommendedName>
        <fullName evidence="3">Acyl-CoA dehydrogenase/oxidase N-terminal domain-containing protein</fullName>
    </recommendedName>
</protein>
<reference evidence="1" key="1">
    <citation type="submission" date="2020-06" db="EMBL/GenBank/DDBJ databases">
        <authorList>
            <person name="Onetto C."/>
        </authorList>
    </citation>
    <scope>NUCLEOTIDE SEQUENCE</scope>
</reference>
<dbReference type="Proteomes" id="UP000714618">
    <property type="component" value="Unassembled WGS sequence"/>
</dbReference>
<dbReference type="OrthoDB" id="435240at2759"/>
<dbReference type="EMBL" id="CAIJEO010000006">
    <property type="protein sequence ID" value="CAD0094838.1"/>
    <property type="molecule type" value="Genomic_DNA"/>
</dbReference>
<comment type="caution">
    <text evidence="1">The sequence shown here is derived from an EMBL/GenBank/DDBJ whole genome shotgun (WGS) entry which is preliminary data.</text>
</comment>
<gene>
    <name evidence="1" type="ORF">AWRI4233_LOCUS4899</name>
</gene>
<sequence length="74" mass="8072">MFKSVARQTARQLGSRGSAAAVARRYAHAPVAFDWTDPLGASNMFTEEELAISETAESYCQERMLPRVLGASHA</sequence>
<evidence type="ECO:0000313" key="2">
    <source>
        <dbReference type="Proteomes" id="UP000714618"/>
    </source>
</evidence>
<proteinExistence type="predicted"/>